<dbReference type="RefSeq" id="WP_183998940.1">
    <property type="nucleotide sequence ID" value="NZ_JACIEH010000003.1"/>
</dbReference>
<evidence type="ECO:0000313" key="4">
    <source>
        <dbReference type="Proteomes" id="UP000557392"/>
    </source>
</evidence>
<dbReference type="Gene3D" id="3.10.450.160">
    <property type="entry name" value="inner membrane protein cigr"/>
    <property type="match status" value="1"/>
</dbReference>
<accession>A0A7W6NYF8</accession>
<dbReference type="AlphaFoldDB" id="A0A7W6NYF8"/>
<feature type="signal peptide" evidence="2">
    <location>
        <begin position="1"/>
        <end position="19"/>
    </location>
</feature>
<dbReference type="Proteomes" id="UP000557392">
    <property type="component" value="Unassembled WGS sequence"/>
</dbReference>
<sequence>MKTFVTAALLAAVAMPAVALPTAANAQSREELRRDRQDIRQQERQLRDAHRRGDRRDIRDERRDVREAHREYREDLRDRDRAWARDDWRYNRDRNRALYSRGSWNAPFRYNAFRAGGRIAPSYYGSRYVIADPWRYHLPRADRYQSWVRHYNDVLLIDTRRGIVIRTIPGFYW</sequence>
<comment type="caution">
    <text evidence="3">The sequence shown here is derived from an EMBL/GenBank/DDBJ whole genome shotgun (WGS) entry which is preliminary data.</text>
</comment>
<dbReference type="Pfam" id="PF11776">
    <property type="entry name" value="RcnB"/>
    <property type="match status" value="1"/>
</dbReference>
<keyword evidence="2" id="KW-0732">Signal</keyword>
<reference evidence="3 4" key="1">
    <citation type="submission" date="2020-08" db="EMBL/GenBank/DDBJ databases">
        <title>Genomic Encyclopedia of Type Strains, Phase IV (KMG-IV): sequencing the most valuable type-strain genomes for metagenomic binning, comparative biology and taxonomic classification.</title>
        <authorList>
            <person name="Goeker M."/>
        </authorList>
    </citation>
    <scope>NUCLEOTIDE SEQUENCE [LARGE SCALE GENOMIC DNA]</scope>
    <source>
        <strain evidence="3 4">DSM 101806</strain>
    </source>
</reference>
<proteinExistence type="predicted"/>
<name>A0A7W6NYF8_9SPHN</name>
<evidence type="ECO:0000313" key="3">
    <source>
        <dbReference type="EMBL" id="MBB4099549.1"/>
    </source>
</evidence>
<feature type="compositionally biased region" description="Basic and acidic residues" evidence="1">
    <location>
        <begin position="28"/>
        <end position="48"/>
    </location>
</feature>
<keyword evidence="4" id="KW-1185">Reference proteome</keyword>
<gene>
    <name evidence="3" type="ORF">GGR46_003121</name>
</gene>
<feature type="region of interest" description="Disordered" evidence="1">
    <location>
        <begin position="25"/>
        <end position="56"/>
    </location>
</feature>
<evidence type="ECO:0000256" key="1">
    <source>
        <dbReference type="SAM" id="MobiDB-lite"/>
    </source>
</evidence>
<feature type="chain" id="PRO_5031461606" evidence="2">
    <location>
        <begin position="20"/>
        <end position="173"/>
    </location>
</feature>
<protein>
    <submittedName>
        <fullName evidence="3">Ni/Co efflux regulator RcnB</fullName>
    </submittedName>
</protein>
<dbReference type="EMBL" id="JACIEH010000003">
    <property type="protein sequence ID" value="MBB4099549.1"/>
    <property type="molecule type" value="Genomic_DNA"/>
</dbReference>
<organism evidence="3 4">
    <name type="scientific">Sphingomonas kyeonggiensis</name>
    <dbReference type="NCBI Taxonomy" id="1268553"/>
    <lineage>
        <taxon>Bacteria</taxon>
        <taxon>Pseudomonadati</taxon>
        <taxon>Pseudomonadota</taxon>
        <taxon>Alphaproteobacteria</taxon>
        <taxon>Sphingomonadales</taxon>
        <taxon>Sphingomonadaceae</taxon>
        <taxon>Sphingomonas</taxon>
    </lineage>
</organism>
<evidence type="ECO:0000256" key="2">
    <source>
        <dbReference type="SAM" id="SignalP"/>
    </source>
</evidence>
<dbReference type="InterPro" id="IPR024572">
    <property type="entry name" value="RcnB"/>
</dbReference>